<dbReference type="EC" id="5.6.2.4" evidence="12"/>
<organism evidence="17 18">
    <name type="scientific">Flavobacterium orientale</name>
    <dbReference type="NCBI Taxonomy" id="1756020"/>
    <lineage>
        <taxon>Bacteria</taxon>
        <taxon>Pseudomonadati</taxon>
        <taxon>Bacteroidota</taxon>
        <taxon>Flavobacteriia</taxon>
        <taxon>Flavobacteriales</taxon>
        <taxon>Flavobacteriaceae</taxon>
        <taxon>Flavobacterium</taxon>
    </lineage>
</organism>
<name>A0A916XY33_9FLAO</name>
<evidence type="ECO:0000256" key="1">
    <source>
        <dbReference type="ARBA" id="ARBA00022722"/>
    </source>
</evidence>
<keyword evidence="8" id="KW-0238">DNA-binding</keyword>
<keyword evidence="3" id="KW-0227">DNA damage</keyword>
<dbReference type="Proteomes" id="UP000625735">
    <property type="component" value="Unassembled WGS sequence"/>
</dbReference>
<dbReference type="Pfam" id="PF00580">
    <property type="entry name" value="UvrD-helicase"/>
    <property type="match status" value="1"/>
</dbReference>
<dbReference type="GO" id="GO:0005524">
    <property type="term" value="F:ATP binding"/>
    <property type="evidence" value="ECO:0007669"/>
    <property type="project" value="UniProtKB-UniRule"/>
</dbReference>
<evidence type="ECO:0000256" key="7">
    <source>
        <dbReference type="ARBA" id="ARBA00022840"/>
    </source>
</evidence>
<keyword evidence="1" id="KW-0540">Nuclease</keyword>
<dbReference type="SUPFAM" id="SSF52540">
    <property type="entry name" value="P-loop containing nucleoside triphosphate hydrolases"/>
    <property type="match status" value="1"/>
</dbReference>
<keyword evidence="10" id="KW-0413">Isomerase</keyword>
<keyword evidence="4 14" id="KW-0378">Hydrolase</keyword>
<evidence type="ECO:0000256" key="8">
    <source>
        <dbReference type="ARBA" id="ARBA00023125"/>
    </source>
</evidence>
<evidence type="ECO:0000256" key="14">
    <source>
        <dbReference type="PROSITE-ProRule" id="PRU00560"/>
    </source>
</evidence>
<dbReference type="GO" id="GO:0003677">
    <property type="term" value="F:DNA binding"/>
    <property type="evidence" value="ECO:0007669"/>
    <property type="project" value="UniProtKB-KW"/>
</dbReference>
<feature type="domain" description="UvrD-like helicase C-terminal" evidence="16">
    <location>
        <begin position="478"/>
        <end position="744"/>
    </location>
</feature>
<reference evidence="17" key="2">
    <citation type="submission" date="2020-09" db="EMBL/GenBank/DDBJ databases">
        <authorList>
            <person name="Sun Q."/>
            <person name="Zhou Y."/>
        </authorList>
    </citation>
    <scope>NUCLEOTIDE SEQUENCE</scope>
    <source>
        <strain evidence="17">CGMCC 1.12506</strain>
    </source>
</reference>
<dbReference type="PANTHER" id="PTHR11070:SF67">
    <property type="entry name" value="DNA 3'-5' HELICASE"/>
    <property type="match status" value="1"/>
</dbReference>
<dbReference type="RefSeq" id="WP_188361401.1">
    <property type="nucleotide sequence ID" value="NZ_BMFG01000003.1"/>
</dbReference>
<dbReference type="InterPro" id="IPR011604">
    <property type="entry name" value="PDDEXK-like_dom_sf"/>
</dbReference>
<dbReference type="PROSITE" id="PS51217">
    <property type="entry name" value="UVRD_HELICASE_CTER"/>
    <property type="match status" value="1"/>
</dbReference>
<evidence type="ECO:0000259" key="15">
    <source>
        <dbReference type="PROSITE" id="PS51198"/>
    </source>
</evidence>
<dbReference type="AlphaFoldDB" id="A0A916XY33"/>
<dbReference type="Gene3D" id="1.10.3170.10">
    <property type="entry name" value="Recbcd, chain B, domain 2"/>
    <property type="match status" value="1"/>
</dbReference>
<protein>
    <recommendedName>
        <fullName evidence="12">DNA 3'-5' helicase</fullName>
        <ecNumber evidence="12">5.6.2.4</ecNumber>
    </recommendedName>
</protein>
<keyword evidence="6" id="KW-0269">Exonuclease</keyword>
<dbReference type="Pfam" id="PF13361">
    <property type="entry name" value="UvrD_C"/>
    <property type="match status" value="1"/>
</dbReference>
<accession>A0A916XY33</accession>
<dbReference type="GO" id="GO:0004527">
    <property type="term" value="F:exonuclease activity"/>
    <property type="evidence" value="ECO:0007669"/>
    <property type="project" value="UniProtKB-KW"/>
</dbReference>
<evidence type="ECO:0000256" key="10">
    <source>
        <dbReference type="ARBA" id="ARBA00023235"/>
    </source>
</evidence>
<keyword evidence="7 14" id="KW-0067">ATP-binding</keyword>
<evidence type="ECO:0000256" key="6">
    <source>
        <dbReference type="ARBA" id="ARBA00022839"/>
    </source>
</evidence>
<feature type="domain" description="UvrD-like helicase ATP-binding" evidence="15">
    <location>
        <begin position="1"/>
        <end position="469"/>
    </location>
</feature>
<dbReference type="PANTHER" id="PTHR11070">
    <property type="entry name" value="UVRD / RECB / PCRA DNA HELICASE FAMILY MEMBER"/>
    <property type="match status" value="1"/>
</dbReference>
<dbReference type="InterPro" id="IPR014017">
    <property type="entry name" value="DNA_helicase_UvrD-like_C"/>
</dbReference>
<keyword evidence="2 14" id="KW-0547">Nucleotide-binding</keyword>
<dbReference type="GO" id="GO:0043138">
    <property type="term" value="F:3'-5' DNA helicase activity"/>
    <property type="evidence" value="ECO:0007669"/>
    <property type="project" value="UniProtKB-EC"/>
</dbReference>
<evidence type="ECO:0000256" key="13">
    <source>
        <dbReference type="ARBA" id="ARBA00048988"/>
    </source>
</evidence>
<evidence type="ECO:0000256" key="3">
    <source>
        <dbReference type="ARBA" id="ARBA00022763"/>
    </source>
</evidence>
<evidence type="ECO:0000256" key="2">
    <source>
        <dbReference type="ARBA" id="ARBA00022741"/>
    </source>
</evidence>
<gene>
    <name evidence="17" type="ORF">GCM10011343_09590</name>
</gene>
<dbReference type="GO" id="GO:0005829">
    <property type="term" value="C:cytosol"/>
    <property type="evidence" value="ECO:0007669"/>
    <property type="project" value="TreeGrafter"/>
</dbReference>
<proteinExistence type="predicted"/>
<evidence type="ECO:0000313" key="18">
    <source>
        <dbReference type="Proteomes" id="UP000625735"/>
    </source>
</evidence>
<dbReference type="PROSITE" id="PS51198">
    <property type="entry name" value="UVRD_HELICASE_ATP_BIND"/>
    <property type="match status" value="1"/>
</dbReference>
<sequence>MSRAAFSIYNASAGSGKTFALVKEYLKIILASPKQDAYKTILAITFTNKAVGEMKSRVVENLSQFAQEQPSDKAMAMLHKIAEELQMTPLEIKQKARIILKHLIHNYASFSISTIDKFTSTVIRTFAHDLNLPSTFEISTETENLLQEAIDALISQAGTDAVLTKLLVDFAIEKTDDDKSWDVTRDIKEIGKLLSNENHRHEIEAFREKSILEFVAIKSDLLQKIKSGKQECITLSTAAFQLIQDHQLDEKSFNRGMVYKFFLKNSKGEFDSKANSLLNYFEEGSRYSKALPQHQKDAVDLLMPRLLEFYTSFNANANRLLLLTAFLKNLNPLSLLNQVSIELLKIQEEKNILSISEFNSIIHEKIQNQPAPFIYERMGERYKHFFIDEFQDTSVMQWQNLIPLIDNALSSEDLTGEQGTLMIVGDPKQAIYRWRGGKAEQFIELFKTENPFSNPNKQQFPLDTNWRSYTEIIDFNNRFFNFMANNFENQDYKELYEKYSWQKSNAKKGGFVSIRFIPKSEKSEGESAEDDWTDSDSYLQKTLETIEKVLAKGFSYKDIVVITRKRDPGVKIAAFLTEHSIPIVSSETLLIANSKEVQAIIQFLYYLSNESNKEAKAKFLYYLARYCQHKLSVHDFIDQGLKIEKEVAFESWLETFDLFLSFQSIRKKSLYEAVEVLLQTISHTEKTDAYIQDFLDRVLEFEFRNQTGTLEFLNYWETNCHKFSIPSPEGNNAVRLMTIHKSKGLEFPVVIFPFAEEDYSRSPKDKLWIAVDEGNFGLPKALIDNNSSVEGFGEEAASLYTIKKQEELLDNVNLLYVALTRAEEQLYIISKMNLLKDGEAAKNNMSSFFINYLKSQNLFDLNQSDYTFGSEEKLSSASSDVSTLKKIPQLNAIFDFDSIKIAHRESLMWNTKQQSAIAFGNCIHEILSHVKSTADVEIAIQIAIESGIIHKEQKAIIAETLQQILSHPELAVFYHKNNQVLNEQTIIQKSGPILKPDRIVLFSANEAGLLDYKTGLPKSSHVTQVATYCQALESMHYNVTKKALVYIGEKMEIVHL</sequence>
<evidence type="ECO:0000256" key="4">
    <source>
        <dbReference type="ARBA" id="ARBA00022801"/>
    </source>
</evidence>
<keyword evidence="18" id="KW-1185">Reference proteome</keyword>
<comment type="catalytic activity">
    <reaction evidence="11">
        <text>Couples ATP hydrolysis with the unwinding of duplex DNA by translocating in the 3'-5' direction.</text>
        <dbReference type="EC" id="5.6.2.4"/>
    </reaction>
</comment>
<reference evidence="17" key="1">
    <citation type="journal article" date="2014" name="Int. J. Syst. Evol. Microbiol.">
        <title>Complete genome sequence of Corynebacterium casei LMG S-19264T (=DSM 44701T), isolated from a smear-ripened cheese.</title>
        <authorList>
            <consortium name="US DOE Joint Genome Institute (JGI-PGF)"/>
            <person name="Walter F."/>
            <person name="Albersmeier A."/>
            <person name="Kalinowski J."/>
            <person name="Ruckert C."/>
        </authorList>
    </citation>
    <scope>NUCLEOTIDE SEQUENCE</scope>
    <source>
        <strain evidence="17">CGMCC 1.12506</strain>
    </source>
</reference>
<dbReference type="InterPro" id="IPR014016">
    <property type="entry name" value="UvrD-like_ATP-bd"/>
</dbReference>
<dbReference type="InterPro" id="IPR027417">
    <property type="entry name" value="P-loop_NTPase"/>
</dbReference>
<feature type="binding site" evidence="14">
    <location>
        <begin position="11"/>
        <end position="18"/>
    </location>
    <ligand>
        <name>ATP</name>
        <dbReference type="ChEBI" id="CHEBI:30616"/>
    </ligand>
</feature>
<evidence type="ECO:0000313" key="17">
    <source>
        <dbReference type="EMBL" id="GGD21224.1"/>
    </source>
</evidence>
<comment type="caution">
    <text evidence="17">The sequence shown here is derived from an EMBL/GenBank/DDBJ whole genome shotgun (WGS) entry which is preliminary data.</text>
</comment>
<dbReference type="GO" id="GO:0000725">
    <property type="term" value="P:recombinational repair"/>
    <property type="evidence" value="ECO:0007669"/>
    <property type="project" value="TreeGrafter"/>
</dbReference>
<evidence type="ECO:0000256" key="9">
    <source>
        <dbReference type="ARBA" id="ARBA00023204"/>
    </source>
</evidence>
<comment type="catalytic activity">
    <reaction evidence="13">
        <text>ATP + H2O = ADP + phosphate + H(+)</text>
        <dbReference type="Rhea" id="RHEA:13065"/>
        <dbReference type="ChEBI" id="CHEBI:15377"/>
        <dbReference type="ChEBI" id="CHEBI:15378"/>
        <dbReference type="ChEBI" id="CHEBI:30616"/>
        <dbReference type="ChEBI" id="CHEBI:43474"/>
        <dbReference type="ChEBI" id="CHEBI:456216"/>
        <dbReference type="EC" id="5.6.2.4"/>
    </reaction>
</comment>
<keyword evidence="9" id="KW-0234">DNA repair</keyword>
<evidence type="ECO:0000256" key="12">
    <source>
        <dbReference type="ARBA" id="ARBA00034808"/>
    </source>
</evidence>
<evidence type="ECO:0000256" key="11">
    <source>
        <dbReference type="ARBA" id="ARBA00034617"/>
    </source>
</evidence>
<dbReference type="Gene3D" id="3.40.50.300">
    <property type="entry name" value="P-loop containing nucleotide triphosphate hydrolases"/>
    <property type="match status" value="3"/>
</dbReference>
<evidence type="ECO:0000259" key="16">
    <source>
        <dbReference type="PROSITE" id="PS51217"/>
    </source>
</evidence>
<dbReference type="Gene3D" id="3.90.320.10">
    <property type="match status" value="1"/>
</dbReference>
<dbReference type="EMBL" id="BMFG01000003">
    <property type="protein sequence ID" value="GGD21224.1"/>
    <property type="molecule type" value="Genomic_DNA"/>
</dbReference>
<evidence type="ECO:0000256" key="5">
    <source>
        <dbReference type="ARBA" id="ARBA00022806"/>
    </source>
</evidence>
<keyword evidence="5 14" id="KW-0347">Helicase</keyword>
<dbReference type="InterPro" id="IPR000212">
    <property type="entry name" value="DNA_helicase_UvrD/REP"/>
</dbReference>